<evidence type="ECO:0000256" key="1">
    <source>
        <dbReference type="ARBA" id="ARBA00022801"/>
    </source>
</evidence>
<dbReference type="OrthoDB" id="8727830at2"/>
<dbReference type="Gene3D" id="3.30.379.10">
    <property type="entry name" value="Chitobiase/beta-hexosaminidase domain 2-like"/>
    <property type="match status" value="1"/>
</dbReference>
<keyword evidence="4" id="KW-1185">Reference proteome</keyword>
<dbReference type="InterPro" id="IPR031924">
    <property type="entry name" value="GH115"/>
</dbReference>
<feature type="domain" description="Gylcosyl hydrolase 115 C-terminal" evidence="2">
    <location>
        <begin position="820"/>
        <end position="997"/>
    </location>
</feature>
<dbReference type="Proteomes" id="UP000269669">
    <property type="component" value="Unassembled WGS sequence"/>
</dbReference>
<keyword evidence="1 3" id="KW-0378">Hydrolase</keyword>
<organism evidence="3 4">
    <name type="scientific">Edaphobacter aggregans</name>
    <dbReference type="NCBI Taxonomy" id="570835"/>
    <lineage>
        <taxon>Bacteria</taxon>
        <taxon>Pseudomonadati</taxon>
        <taxon>Acidobacteriota</taxon>
        <taxon>Terriglobia</taxon>
        <taxon>Terriglobales</taxon>
        <taxon>Acidobacteriaceae</taxon>
        <taxon>Edaphobacter</taxon>
    </lineage>
</organism>
<evidence type="ECO:0000313" key="3">
    <source>
        <dbReference type="EMBL" id="RSL19163.1"/>
    </source>
</evidence>
<dbReference type="Gene3D" id="3.20.20.520">
    <property type="entry name" value="Glycosyl hydrolase family 115"/>
    <property type="match status" value="1"/>
</dbReference>
<dbReference type="AlphaFoldDB" id="A0A428MR16"/>
<proteinExistence type="predicted"/>
<dbReference type="EMBL" id="RSDW01000001">
    <property type="protein sequence ID" value="RSL19163.1"/>
    <property type="molecule type" value="Genomic_DNA"/>
</dbReference>
<evidence type="ECO:0000313" key="4">
    <source>
        <dbReference type="Proteomes" id="UP000269669"/>
    </source>
</evidence>
<dbReference type="SUPFAM" id="SSF55545">
    <property type="entry name" value="beta-N-acetylhexosaminidase-like domain"/>
    <property type="match status" value="1"/>
</dbReference>
<dbReference type="InterPro" id="IPR042301">
    <property type="entry name" value="GH115_sf"/>
</dbReference>
<gene>
    <name evidence="3" type="ORF">EDE15_4809</name>
</gene>
<dbReference type="PANTHER" id="PTHR37842">
    <property type="match status" value="1"/>
</dbReference>
<accession>A0A428MR16</accession>
<dbReference type="InterPro" id="IPR041437">
    <property type="entry name" value="GH115_C"/>
</dbReference>
<sequence>MLPSFLAIRAARVAAFVIIAASASILAVQRAWALGQEQYVQFSAAPGSFTIVNANTTATIYVDPKDWPGVLRAANDLSNDIKDVTGKTPKVISGSKFTERNVIIIGTLGKSEIIDRLVAARKVDVSAIRGKWESYFTEVVRKPLPGIDSALIICGSDKRGSIYGIYDLSEESGQSPWYYWADVPAKKHAELHVKAGKFSVGEPSVKYRGIFFNDEAPSLSGYIHAKYGDIPPHNDPAKGPLMAAGVANYGQEFYSHVFELLLRCKGNYLWPAMWNNAFNEDDPANAATADMYGIVMGTSHQEPMLRAQKEWDRLPRSVTGGPWNYATHSDVLDRFWRDGLIRNKNYESIITMGLRGENDSAMVQGTDQAIDLLNKIIPAQRKIIVETINPDVTKVPQMWSLYKEVQNYYETGGLQAPDDITLLWAEDNNGNIRRLPTAEERKRSGGAGIYYHFDYHGGPTDYRWVNTSPIPRVWDQMSLAKQYGADRIWIVNVGKFKNIEFATDYFLNLGWNSNRWTNDTMREYTRLWATREFGPEHAGEIADIITLYTKFNGRRKPERLETSTYSVANYNEAETVANDYNALALRAEALSKLLPKDQQDAFYELVLFPVKACANLNEMYVAGAKNELYARQGRVSANDFADIARRDYANDAALMKHYNTEFAGGKWDHFQDDVHIGYTSWAEPRTPSMEQIHLTSVPETSLPALGVAVENSAAAWPGGEGEPILPRFNSIARQRRYIDVFNRGAGAVQYTATPSDPWIVLSAVRGSVAKEERLWVSIDWSRVPQGAASGSVKIAQDDRAVNIKVSAISAADVTRDTLTGFVEDGGVVSIEPEHYTSKTEVGDLKWIRVEDYGRTLSAMRGQGPVDFGPLAPPRGSPRLEYKTYFFTSGEATVYNVLAPNLAFIPGRDLRFAVSIDDQAPVMVTGVATTIVAGSSPRDGNEWQKNVKDEARIVSTKVLIPTSGYHTLKLWMVDPGITLQKIFIDLGGLKPSYLGPPESYNKPLSLSQAKASHK</sequence>
<dbReference type="RefSeq" id="WP_125487431.1">
    <property type="nucleotide sequence ID" value="NZ_RSDW01000001.1"/>
</dbReference>
<name>A0A428MR16_9BACT</name>
<dbReference type="Pfam" id="PF17829">
    <property type="entry name" value="GH115_C"/>
    <property type="match status" value="1"/>
</dbReference>
<protein>
    <submittedName>
        <fullName evidence="3">Glycosyl hydrolase family 115 (Putative glucuronidase)</fullName>
    </submittedName>
</protein>
<evidence type="ECO:0000259" key="2">
    <source>
        <dbReference type="Pfam" id="PF17829"/>
    </source>
</evidence>
<dbReference type="GO" id="GO:0016787">
    <property type="term" value="F:hydrolase activity"/>
    <property type="evidence" value="ECO:0007669"/>
    <property type="project" value="UniProtKB-KW"/>
</dbReference>
<reference evidence="3 4" key="1">
    <citation type="submission" date="2018-12" db="EMBL/GenBank/DDBJ databases">
        <title>Sequencing of bacterial isolates from soil warming experiment in Harvard Forest, Massachusetts, USA.</title>
        <authorList>
            <person name="Deangelis K."/>
        </authorList>
    </citation>
    <scope>NUCLEOTIDE SEQUENCE [LARGE SCALE GENOMIC DNA]</scope>
    <source>
        <strain evidence="3 4">EB153</strain>
    </source>
</reference>
<comment type="caution">
    <text evidence="3">The sequence shown here is derived from an EMBL/GenBank/DDBJ whole genome shotgun (WGS) entry which is preliminary data.</text>
</comment>
<dbReference type="Gene3D" id="2.60.120.1620">
    <property type="match status" value="1"/>
</dbReference>
<dbReference type="GO" id="GO:0005975">
    <property type="term" value="P:carbohydrate metabolic process"/>
    <property type="evidence" value="ECO:0007669"/>
    <property type="project" value="UniProtKB-ARBA"/>
</dbReference>
<dbReference type="InterPro" id="IPR029018">
    <property type="entry name" value="Hex-like_dom2"/>
</dbReference>
<dbReference type="PANTHER" id="PTHR37842:SF2">
    <property type="entry name" value="GYLCOSYL HYDROLASE 115 C-TERMINAL DOMAIN-CONTAINING PROTEIN"/>
    <property type="match status" value="1"/>
</dbReference>
<dbReference type="Gene3D" id="1.20.58.2150">
    <property type="match status" value="1"/>
</dbReference>
<dbReference type="Pfam" id="PF15979">
    <property type="entry name" value="Glyco_hydro_115"/>
    <property type="match status" value="1"/>
</dbReference>